<dbReference type="RefSeq" id="WP_094690276.1">
    <property type="nucleotide sequence ID" value="NZ_JACBYZ010000001.1"/>
</dbReference>
<dbReference type="PANTHER" id="PTHR46124">
    <property type="entry name" value="D-AMINOACYL-TRNA DEACYLASE"/>
    <property type="match status" value="1"/>
</dbReference>
<evidence type="ECO:0000313" key="2">
    <source>
        <dbReference type="EMBL" id="OZG55218.1"/>
    </source>
</evidence>
<name>A0A261F811_9BIFI</name>
<evidence type="ECO:0000256" key="1">
    <source>
        <dbReference type="PIRSR" id="PIRSR005902-1"/>
    </source>
</evidence>
<dbReference type="AlphaFoldDB" id="A0A261F811"/>
<feature type="binding site" evidence="1">
    <location>
        <position position="196"/>
    </location>
    <ligand>
        <name>a divalent metal cation</name>
        <dbReference type="ChEBI" id="CHEBI:60240"/>
        <label>2</label>
    </ligand>
</feature>
<dbReference type="PANTHER" id="PTHR46124:SF2">
    <property type="entry name" value="D-AMINOACYL-TRNA DEACYLASE"/>
    <property type="match status" value="1"/>
</dbReference>
<dbReference type="Pfam" id="PF01026">
    <property type="entry name" value="TatD_DNase"/>
    <property type="match status" value="1"/>
</dbReference>
<dbReference type="PIRSF" id="PIRSF005902">
    <property type="entry name" value="DNase_TatD"/>
    <property type="match status" value="1"/>
</dbReference>
<keyword evidence="1" id="KW-0479">Metal-binding</keyword>
<dbReference type="GO" id="GO:0046872">
    <property type="term" value="F:metal ion binding"/>
    <property type="evidence" value="ECO:0007669"/>
    <property type="project" value="UniProtKB-KW"/>
</dbReference>
<feature type="binding site" evidence="1">
    <location>
        <position position="220"/>
    </location>
    <ligand>
        <name>a divalent metal cation</name>
        <dbReference type="ChEBI" id="CHEBI:60240"/>
        <label>2</label>
    </ligand>
</feature>
<protein>
    <submittedName>
        <fullName evidence="2">Hydrolase TatD</fullName>
    </submittedName>
</protein>
<dbReference type="Gene3D" id="3.20.20.140">
    <property type="entry name" value="Metal-dependent hydrolases"/>
    <property type="match status" value="1"/>
</dbReference>
<dbReference type="GO" id="GO:0016788">
    <property type="term" value="F:hydrolase activity, acting on ester bonds"/>
    <property type="evidence" value="ECO:0007669"/>
    <property type="project" value="InterPro"/>
</dbReference>
<feature type="binding site" evidence="1">
    <location>
        <position position="270"/>
    </location>
    <ligand>
        <name>a divalent metal cation</name>
        <dbReference type="ChEBI" id="CHEBI:60240"/>
        <label>1</label>
    </ligand>
</feature>
<dbReference type="InterPro" id="IPR001130">
    <property type="entry name" value="TatD-like"/>
</dbReference>
<dbReference type="EMBL" id="MWWU01000004">
    <property type="protein sequence ID" value="OZG55218.1"/>
    <property type="molecule type" value="Genomic_DNA"/>
</dbReference>
<proteinExistence type="predicted"/>
<feature type="binding site" evidence="1">
    <location>
        <position position="159"/>
    </location>
    <ligand>
        <name>a divalent metal cation</name>
        <dbReference type="ChEBI" id="CHEBI:60240"/>
        <label>1</label>
    </ligand>
</feature>
<gene>
    <name evidence="2" type="ORF">AEAE_1196</name>
</gene>
<keyword evidence="2" id="KW-0378">Hydrolase</keyword>
<dbReference type="GO" id="GO:0005829">
    <property type="term" value="C:cytosol"/>
    <property type="evidence" value="ECO:0007669"/>
    <property type="project" value="TreeGrafter"/>
</dbReference>
<organism evidence="2 3">
    <name type="scientific">Aeriscardovia aeriphila</name>
    <dbReference type="NCBI Taxonomy" id="218139"/>
    <lineage>
        <taxon>Bacteria</taxon>
        <taxon>Bacillati</taxon>
        <taxon>Actinomycetota</taxon>
        <taxon>Actinomycetes</taxon>
        <taxon>Bifidobacteriales</taxon>
        <taxon>Bifidobacteriaceae</taxon>
        <taxon>Aeriscardovia</taxon>
    </lineage>
</organism>
<comment type="caution">
    <text evidence="2">The sequence shown here is derived from an EMBL/GenBank/DDBJ whole genome shotgun (WGS) entry which is preliminary data.</text>
</comment>
<dbReference type="CDD" id="cd01310">
    <property type="entry name" value="TatD_DNAse"/>
    <property type="match status" value="1"/>
</dbReference>
<dbReference type="InterPro" id="IPR032466">
    <property type="entry name" value="Metal_Hydrolase"/>
</dbReference>
<reference evidence="2 3" key="1">
    <citation type="journal article" date="2017" name="BMC Genomics">
        <title>Comparative genomic and phylogenomic analyses of the Bifidobacteriaceae family.</title>
        <authorList>
            <person name="Lugli G.A."/>
            <person name="Milani C."/>
            <person name="Turroni F."/>
            <person name="Duranti S."/>
            <person name="Mancabelli L."/>
            <person name="Mangifesta M."/>
            <person name="Ferrario C."/>
            <person name="Modesto M."/>
            <person name="Mattarelli P."/>
            <person name="Jiri K."/>
            <person name="van Sinderen D."/>
            <person name="Ventura M."/>
        </authorList>
    </citation>
    <scope>NUCLEOTIDE SEQUENCE [LARGE SCALE GENOMIC DNA]</scope>
    <source>
        <strain evidence="2 3">LMG 21773</strain>
    </source>
</reference>
<sequence length="323" mass="35853">MSQTHHHRSRAWAPFSSRPSHVLTVDDHTHLHSTIAFSKEMAEQASELHQPVQQIYSAEQLLDFAQYAGVGQIIDVGCELPDWPIALDLARRFPDRVHAALAIHPVEAVRHGHRAVAGPDGLEVHYAPWHDVSYADAFAQLSRIAKQGKDEGLVVAIGETGLDFFRVGQAAHSPQISAFRDHIALAKELNLPMQIHDRDADQACMDTLLADGSPEVTIFHSFAGNGQMAKVARENGWYLSFSGTVTFRTNQAIRDGLREIDKEHILVETDAPYLTPMPWRGRTNASYLVPYTMAVMADVLDMSVDEVAQLTYDNACRAYGLPQ</sequence>
<dbReference type="Proteomes" id="UP000228976">
    <property type="component" value="Unassembled WGS sequence"/>
</dbReference>
<keyword evidence="3" id="KW-1185">Reference proteome</keyword>
<dbReference type="SUPFAM" id="SSF51556">
    <property type="entry name" value="Metallo-dependent hydrolases"/>
    <property type="match status" value="1"/>
</dbReference>
<dbReference type="OrthoDB" id="9810005at2"/>
<accession>A0A261F811</accession>
<evidence type="ECO:0000313" key="3">
    <source>
        <dbReference type="Proteomes" id="UP000228976"/>
    </source>
</evidence>